<proteinExistence type="inferred from homology"/>
<evidence type="ECO:0000259" key="3">
    <source>
        <dbReference type="Pfam" id="PF00694"/>
    </source>
</evidence>
<evidence type="ECO:0000256" key="1">
    <source>
        <dbReference type="ARBA" id="ARBA00009869"/>
    </source>
</evidence>
<keyword evidence="2" id="KW-0456">Lyase</keyword>
<name>Q6B919_GRATL</name>
<sequence length="189" mass="20653">MSKNNIKGRVYILGNDINTDQILTAEYMKINPATKEGYQELGSLAMSGLSESELPFIDKSTGKSYYSIIVAGKNFGCGSSREHAPIALGASGIKAVIAESFARIFFRNCISTGEILPVQVSQNLYTLLNTGDILTIQSSDNKIILPDKKNIINFKDLGDLVEIVNAGGLFNYARKINKIPHTQNNLLVH</sequence>
<dbReference type="RefSeq" id="YP_063541.1">
    <property type="nucleotide sequence ID" value="NC_006137.1"/>
</dbReference>
<dbReference type="Pfam" id="PF00694">
    <property type="entry name" value="Aconitase_C"/>
    <property type="match status" value="1"/>
</dbReference>
<comment type="similarity">
    <text evidence="1">Belongs to the LeuD family. LeuD type 2 subfamily.</text>
</comment>
<reference evidence="4" key="1">
    <citation type="journal article" date="2004" name="J. Mol. Evol.">
        <title>Comparative analysis of the complete plastid genome sequence of the red alga Gracilaria tenuistipitata var. liui provides insights into the evolution of rhodoplasts and their relationship to other plastids.</title>
        <authorList>
            <person name="Hagopian J."/>
            <person name="Reis M."/>
            <person name="Kitajima J."/>
            <person name="Bhattacharya D."/>
            <person name="Oliveira M."/>
        </authorList>
    </citation>
    <scope>NUCLEOTIDE SEQUENCE [LARGE SCALE GENOMIC DNA]</scope>
</reference>
<dbReference type="InterPro" id="IPR011827">
    <property type="entry name" value="LeuD_type2/HacB/DmdB"/>
</dbReference>
<geneLocation type="chloroplast" evidence="4"/>
<dbReference type="PANTHER" id="PTHR43345:SF2">
    <property type="entry name" value="3-ISOPROPYLMALATE DEHYDRATASE SMALL SUBUNIT 1"/>
    <property type="match status" value="1"/>
</dbReference>
<dbReference type="EMBL" id="AY673996">
    <property type="protein sequence ID" value="AAT79616.1"/>
    <property type="molecule type" value="Genomic_DNA"/>
</dbReference>
<dbReference type="NCBIfam" id="TIGR02087">
    <property type="entry name" value="LEUD_arch"/>
    <property type="match status" value="1"/>
</dbReference>
<gene>
    <name evidence="4" type="primary">leuD</name>
    <name evidence="4" type="ordered locus">Grc000034</name>
</gene>
<dbReference type="SUPFAM" id="SSF52016">
    <property type="entry name" value="LeuD/IlvD-like"/>
    <property type="match status" value="1"/>
</dbReference>
<organism evidence="4">
    <name type="scientific">Gracilaria tenuistipitata var. liui</name>
    <name type="common">Red alga</name>
    <dbReference type="NCBI Taxonomy" id="285951"/>
    <lineage>
        <taxon>Eukaryota</taxon>
        <taxon>Rhodophyta</taxon>
        <taxon>Florideophyceae</taxon>
        <taxon>Rhodymeniophycidae</taxon>
        <taxon>Gracilariales</taxon>
        <taxon>Gracilariaceae</taxon>
        <taxon>Gracilaria</taxon>
        <taxon>Gracilaria tenuistipitata</taxon>
    </lineage>
</organism>
<feature type="domain" description="Aconitase A/isopropylmalate dehydratase small subunit swivel" evidence="3">
    <location>
        <begin position="67"/>
        <end position="122"/>
    </location>
</feature>
<dbReference type="InterPro" id="IPR033940">
    <property type="entry name" value="IPMI_Swivel"/>
</dbReference>
<protein>
    <submittedName>
        <fullName evidence="4">3-isopropylmalate dehydratase small subunit</fullName>
    </submittedName>
</protein>
<evidence type="ECO:0000256" key="2">
    <source>
        <dbReference type="ARBA" id="ARBA00023239"/>
    </source>
</evidence>
<dbReference type="GeneID" id="2944138"/>
<dbReference type="CDD" id="cd01577">
    <property type="entry name" value="IPMI_Swivel"/>
    <property type="match status" value="1"/>
</dbReference>
<accession>Q6B919</accession>
<dbReference type="GO" id="GO:0016836">
    <property type="term" value="F:hydro-lyase activity"/>
    <property type="evidence" value="ECO:0007669"/>
    <property type="project" value="InterPro"/>
</dbReference>
<keyword evidence="4" id="KW-0934">Plastid</keyword>
<dbReference type="InterPro" id="IPR015928">
    <property type="entry name" value="Aconitase/3IPM_dehydase_swvl"/>
</dbReference>
<dbReference type="AlphaFoldDB" id="Q6B919"/>
<dbReference type="Gene3D" id="3.20.19.10">
    <property type="entry name" value="Aconitase, domain 4"/>
    <property type="match status" value="1"/>
</dbReference>
<evidence type="ECO:0000313" key="4">
    <source>
        <dbReference type="EMBL" id="AAT79616.1"/>
    </source>
</evidence>
<dbReference type="InterPro" id="IPR050075">
    <property type="entry name" value="LeuD"/>
</dbReference>
<dbReference type="InterPro" id="IPR000573">
    <property type="entry name" value="AconitaseA/IPMdHydase_ssu_swvl"/>
</dbReference>
<keyword evidence="4" id="KW-0150">Chloroplast</keyword>
<dbReference type="PANTHER" id="PTHR43345">
    <property type="entry name" value="3-ISOPROPYLMALATE DEHYDRATASE SMALL SUBUNIT 2-RELATED-RELATED"/>
    <property type="match status" value="1"/>
</dbReference>